<dbReference type="PROSITE" id="PS51257">
    <property type="entry name" value="PROKAR_LIPOPROTEIN"/>
    <property type="match status" value="1"/>
</dbReference>
<dbReference type="OrthoDB" id="9873598at2"/>
<dbReference type="STRING" id="159449.B4N89_01720"/>
<dbReference type="AlphaFoldDB" id="A0A1T3NSN1"/>
<organism evidence="1 2">
    <name type="scientific">Embleya scabrispora</name>
    <dbReference type="NCBI Taxonomy" id="159449"/>
    <lineage>
        <taxon>Bacteria</taxon>
        <taxon>Bacillati</taxon>
        <taxon>Actinomycetota</taxon>
        <taxon>Actinomycetes</taxon>
        <taxon>Kitasatosporales</taxon>
        <taxon>Streptomycetaceae</taxon>
        <taxon>Embleya</taxon>
    </lineage>
</organism>
<accession>A0A1T3NSN1</accession>
<keyword evidence="2" id="KW-1185">Reference proteome</keyword>
<gene>
    <name evidence="1" type="ORF">B4N89_01720</name>
</gene>
<protein>
    <submittedName>
        <fullName evidence="1">Uncharacterized protein</fullName>
    </submittedName>
</protein>
<dbReference type="RefSeq" id="WP_078974098.1">
    <property type="nucleotide sequence ID" value="NZ_MWQN01000001.1"/>
</dbReference>
<dbReference type="EMBL" id="MWQN01000001">
    <property type="protein sequence ID" value="OPC79828.1"/>
    <property type="molecule type" value="Genomic_DNA"/>
</dbReference>
<evidence type="ECO:0000313" key="2">
    <source>
        <dbReference type="Proteomes" id="UP000190037"/>
    </source>
</evidence>
<sequence>MSRGLALPGTAACMLAAVILTVIGLTACGDATKGGPGTLELGTTGPAAAPRSVLPSTFASLVSGPRYVVRPAPAAAEIPTP</sequence>
<evidence type="ECO:0000313" key="1">
    <source>
        <dbReference type="EMBL" id="OPC79828.1"/>
    </source>
</evidence>
<dbReference type="Proteomes" id="UP000190037">
    <property type="component" value="Unassembled WGS sequence"/>
</dbReference>
<comment type="caution">
    <text evidence="1">The sequence shown here is derived from an EMBL/GenBank/DDBJ whole genome shotgun (WGS) entry which is preliminary data.</text>
</comment>
<reference evidence="1 2" key="1">
    <citation type="submission" date="2017-03" db="EMBL/GenBank/DDBJ databases">
        <title>Draft genome sequence of Streptomyces scabrisporus NF3, endophyte isolated from Amphipterygium adstringens.</title>
        <authorList>
            <person name="Vazquez M."/>
            <person name="Ceapa C.D."/>
            <person name="Rodriguez Luna D."/>
            <person name="Sanchez Esquivel S."/>
        </authorList>
    </citation>
    <scope>NUCLEOTIDE SEQUENCE [LARGE SCALE GENOMIC DNA]</scope>
    <source>
        <strain evidence="1 2">NF3</strain>
    </source>
</reference>
<name>A0A1T3NSN1_9ACTN</name>
<proteinExistence type="predicted"/>